<comment type="subcellular location">
    <subcellularLocation>
        <location evidence="7">Cell membrane</location>
        <topology evidence="7">Multi-pass membrane protein</topology>
    </subcellularLocation>
</comment>
<dbReference type="InterPro" id="IPR001640">
    <property type="entry name" value="Lgt"/>
</dbReference>
<feature type="binding site" evidence="7">
    <location>
        <position position="130"/>
    </location>
    <ligand>
        <name>a 1,2-diacyl-sn-glycero-3-phospho-(1'-sn-glycerol)</name>
        <dbReference type="ChEBI" id="CHEBI:64716"/>
    </ligand>
</feature>
<dbReference type="GO" id="GO:0008961">
    <property type="term" value="F:phosphatidylglycerol-prolipoprotein diacylglyceryl transferase activity"/>
    <property type="evidence" value="ECO:0007669"/>
    <property type="project" value="UniProtKB-UniRule"/>
</dbReference>
<dbReference type="EMBL" id="CP060637">
    <property type="protein sequence ID" value="QNM16129.1"/>
    <property type="molecule type" value="Genomic_DNA"/>
</dbReference>
<comment type="function">
    <text evidence="7">Catalyzes the transfer of the diacylglyceryl group from phosphatidylglycerol to the sulfhydryl group of the N-terminal cysteine of a prolipoprotein, the first step in the formation of mature lipoproteins.</text>
</comment>
<feature type="transmembrane region" description="Helical" evidence="7">
    <location>
        <begin position="87"/>
        <end position="106"/>
    </location>
</feature>
<dbReference type="PANTHER" id="PTHR30589:SF0">
    <property type="entry name" value="PHOSPHATIDYLGLYCEROL--PROLIPOPROTEIN DIACYLGLYCERYL TRANSFERASE"/>
    <property type="match status" value="1"/>
</dbReference>
<feature type="transmembrane region" description="Helical" evidence="7">
    <location>
        <begin position="264"/>
        <end position="283"/>
    </location>
</feature>
<keyword evidence="3 7" id="KW-0808">Transferase</keyword>
<dbReference type="UniPathway" id="UPA00664"/>
<dbReference type="EC" id="2.5.1.145" evidence="7"/>
<dbReference type="KEGG" id="fho:H9Q81_04775"/>
<evidence type="ECO:0000256" key="3">
    <source>
        <dbReference type="ARBA" id="ARBA00022679"/>
    </source>
</evidence>
<keyword evidence="9" id="KW-1185">Reference proteome</keyword>
<keyword evidence="2 7" id="KW-1003">Cell membrane</keyword>
<dbReference type="PANTHER" id="PTHR30589">
    <property type="entry name" value="PROLIPOPROTEIN DIACYLGLYCERYL TRANSFERASE"/>
    <property type="match status" value="1"/>
</dbReference>
<keyword evidence="8" id="KW-0449">Lipoprotein</keyword>
<proteinExistence type="inferred from homology"/>
<evidence type="ECO:0000256" key="2">
    <source>
        <dbReference type="ARBA" id="ARBA00022475"/>
    </source>
</evidence>
<protein>
    <recommendedName>
        <fullName evidence="7">Phosphatidylglycerol--prolipoprotein diacylglyceryl transferase</fullName>
        <ecNumber evidence="7">2.5.1.145</ecNumber>
    </recommendedName>
</protein>
<dbReference type="RefSeq" id="WP_101473869.1">
    <property type="nucleotide sequence ID" value="NZ_CP060637.1"/>
</dbReference>
<accession>A0A7G9GZ97</accession>
<comment type="similarity">
    <text evidence="1 7">Belongs to the Lgt family.</text>
</comment>
<comment type="pathway">
    <text evidence="7">Protein modification; lipoprotein biosynthesis (diacylglyceryl transfer).</text>
</comment>
<reference evidence="8 9" key="1">
    <citation type="submission" date="2020-08" db="EMBL/GenBank/DDBJ databases">
        <authorList>
            <person name="Liu C."/>
            <person name="Sun Q."/>
        </authorList>
    </citation>
    <scope>NUCLEOTIDE SEQUENCE [LARGE SCALE GENOMIC DNA]</scope>
    <source>
        <strain evidence="8 9">NSJ-57</strain>
    </source>
</reference>
<name>A0A7G9GZ97_9FUSO</name>
<dbReference type="AlphaFoldDB" id="A0A7G9GZ97"/>
<feature type="transmembrane region" description="Helical" evidence="7">
    <location>
        <begin position="47"/>
        <end position="67"/>
    </location>
</feature>
<evidence type="ECO:0000313" key="9">
    <source>
        <dbReference type="Proteomes" id="UP000515913"/>
    </source>
</evidence>
<keyword evidence="4 7" id="KW-0812">Transmembrane</keyword>
<dbReference type="PROSITE" id="PS01311">
    <property type="entry name" value="LGT"/>
    <property type="match status" value="1"/>
</dbReference>
<dbReference type="HAMAP" id="MF_01147">
    <property type="entry name" value="Lgt"/>
    <property type="match status" value="1"/>
</dbReference>
<dbReference type="Proteomes" id="UP000515913">
    <property type="component" value="Chromosome"/>
</dbReference>
<evidence type="ECO:0000256" key="6">
    <source>
        <dbReference type="ARBA" id="ARBA00023136"/>
    </source>
</evidence>
<evidence type="ECO:0000256" key="7">
    <source>
        <dbReference type="HAMAP-Rule" id="MF_01147"/>
    </source>
</evidence>
<dbReference type="NCBIfam" id="TIGR00544">
    <property type="entry name" value="lgt"/>
    <property type="match status" value="1"/>
</dbReference>
<feature type="transmembrane region" description="Helical" evidence="7">
    <location>
        <begin position="15"/>
        <end position="35"/>
    </location>
</feature>
<organism evidence="8 9">
    <name type="scientific">Fusobacterium hominis</name>
    <dbReference type="NCBI Taxonomy" id="2764326"/>
    <lineage>
        <taxon>Bacteria</taxon>
        <taxon>Fusobacteriati</taxon>
        <taxon>Fusobacteriota</taxon>
        <taxon>Fusobacteriia</taxon>
        <taxon>Fusobacteriales</taxon>
        <taxon>Fusobacteriaceae</taxon>
        <taxon>Fusobacterium</taxon>
    </lineage>
</organism>
<evidence type="ECO:0000256" key="4">
    <source>
        <dbReference type="ARBA" id="ARBA00022692"/>
    </source>
</evidence>
<evidence type="ECO:0000256" key="1">
    <source>
        <dbReference type="ARBA" id="ARBA00007150"/>
    </source>
</evidence>
<evidence type="ECO:0000256" key="5">
    <source>
        <dbReference type="ARBA" id="ARBA00022989"/>
    </source>
</evidence>
<sequence>MHPVLFSIGGIQIRFYGLMYAISFFIGIEIAKYMAKERNYDPKIIENYAFVALLSGLIGGRLYYVIFNLKYYLANPLEILATWHGGMAIHGGIIGGIIGTFIYAYFKKLNPLTLGDYAAAPLLLGQALGRFGNFMNGEIHGVPVFTPWNIIFSLKPHFYEWYNTYINSDILTQINYKNLVPWGIVFPNTSPAGYEFPGIPLHPAMLYELILNFLGFLFIFFVLRKKKNKAPGYLWWNYIIIYSVIRIFVSFFRAEDLMIGGLRAPHVVSIAMIIFSIIMIQIGKSHNKG</sequence>
<dbReference type="Pfam" id="PF01790">
    <property type="entry name" value="LGT"/>
    <property type="match status" value="1"/>
</dbReference>
<keyword evidence="6 7" id="KW-0472">Membrane</keyword>
<comment type="catalytic activity">
    <reaction evidence="7">
        <text>L-cysteinyl-[prolipoprotein] + a 1,2-diacyl-sn-glycero-3-phospho-(1'-sn-glycerol) = an S-1,2-diacyl-sn-glyceryl-L-cysteinyl-[prolipoprotein] + sn-glycerol 1-phosphate + H(+)</text>
        <dbReference type="Rhea" id="RHEA:56712"/>
        <dbReference type="Rhea" id="RHEA-COMP:14679"/>
        <dbReference type="Rhea" id="RHEA-COMP:14680"/>
        <dbReference type="ChEBI" id="CHEBI:15378"/>
        <dbReference type="ChEBI" id="CHEBI:29950"/>
        <dbReference type="ChEBI" id="CHEBI:57685"/>
        <dbReference type="ChEBI" id="CHEBI:64716"/>
        <dbReference type="ChEBI" id="CHEBI:140658"/>
        <dbReference type="EC" id="2.5.1.145"/>
    </reaction>
</comment>
<feature type="transmembrane region" description="Helical" evidence="7">
    <location>
        <begin position="235"/>
        <end position="252"/>
    </location>
</feature>
<dbReference type="GO" id="GO:0042158">
    <property type="term" value="P:lipoprotein biosynthetic process"/>
    <property type="evidence" value="ECO:0007669"/>
    <property type="project" value="UniProtKB-UniRule"/>
</dbReference>
<gene>
    <name evidence="7 8" type="primary">lgt</name>
    <name evidence="8" type="ORF">H9Q81_04775</name>
</gene>
<evidence type="ECO:0000313" key="8">
    <source>
        <dbReference type="EMBL" id="QNM16129.1"/>
    </source>
</evidence>
<dbReference type="GO" id="GO:0005886">
    <property type="term" value="C:plasma membrane"/>
    <property type="evidence" value="ECO:0007669"/>
    <property type="project" value="UniProtKB-SubCell"/>
</dbReference>
<feature type="transmembrane region" description="Helical" evidence="7">
    <location>
        <begin position="204"/>
        <end position="223"/>
    </location>
</feature>
<keyword evidence="5 7" id="KW-1133">Transmembrane helix</keyword>